<evidence type="ECO:0000313" key="6">
    <source>
        <dbReference type="Proteomes" id="UP000199515"/>
    </source>
</evidence>
<dbReference type="SMART" id="SM00421">
    <property type="entry name" value="HTH_LUXR"/>
    <property type="match status" value="1"/>
</dbReference>
<dbReference type="PROSITE" id="PS50043">
    <property type="entry name" value="HTH_LUXR_2"/>
    <property type="match status" value="1"/>
</dbReference>
<evidence type="ECO:0000259" key="4">
    <source>
        <dbReference type="PROSITE" id="PS50110"/>
    </source>
</evidence>
<dbReference type="GO" id="GO:0000160">
    <property type="term" value="P:phosphorelay signal transduction system"/>
    <property type="evidence" value="ECO:0007669"/>
    <property type="project" value="InterPro"/>
</dbReference>
<dbReference type="CDD" id="cd06170">
    <property type="entry name" value="LuxR_C_like"/>
    <property type="match status" value="1"/>
</dbReference>
<dbReference type="GO" id="GO:0006355">
    <property type="term" value="P:regulation of DNA-templated transcription"/>
    <property type="evidence" value="ECO:0007669"/>
    <property type="project" value="InterPro"/>
</dbReference>
<dbReference type="AlphaFoldDB" id="A0A1H3AB02"/>
<dbReference type="EMBL" id="FNON01000002">
    <property type="protein sequence ID" value="SDX26897.1"/>
    <property type="molecule type" value="Genomic_DNA"/>
</dbReference>
<dbReference type="PROSITE" id="PS50110">
    <property type="entry name" value="RESPONSE_REGULATORY"/>
    <property type="match status" value="1"/>
</dbReference>
<proteinExistence type="predicted"/>
<sequence>MVQPTNVQSVPTVLGRSLGVAAIDPVPIFRDGLAGLVHRTHGMHWLGQASSQHGAMQLAEQLHPDVALLDSALDPNCHLTRLLCAGDPALVVVLVVRDSNRAPQYLAQAIAAGAHALVPRAIDPKRLSEAIRRAHADRRYLDPTFAALLGRLKRPSAEGRVPLPRMPLSRREYQVLQLIAEGLENSGIAKLLFLSVETVRTHVKSILRKLSARDRTHAVTIAFRSGILVTAPDDAHNVTPLNQAVTAPAPR</sequence>
<evidence type="ECO:0000259" key="3">
    <source>
        <dbReference type="PROSITE" id="PS50043"/>
    </source>
</evidence>
<keyword evidence="2" id="KW-0597">Phosphoprotein</keyword>
<name>A0A1H3AB02_9PSEU</name>
<keyword evidence="6" id="KW-1185">Reference proteome</keyword>
<dbReference type="InterPro" id="IPR011006">
    <property type="entry name" value="CheY-like_superfamily"/>
</dbReference>
<dbReference type="STRING" id="589385.SAMN05421504_102861"/>
<dbReference type="SUPFAM" id="SSF52172">
    <property type="entry name" value="CheY-like"/>
    <property type="match status" value="1"/>
</dbReference>
<dbReference type="Pfam" id="PF00196">
    <property type="entry name" value="GerE"/>
    <property type="match status" value="1"/>
</dbReference>
<feature type="modified residue" description="4-aspartylphosphate" evidence="2">
    <location>
        <position position="70"/>
    </location>
</feature>
<protein>
    <submittedName>
        <fullName evidence="5">DNA-binding response regulator, NarL/FixJ family, contains REC and HTH domains</fullName>
    </submittedName>
</protein>
<evidence type="ECO:0000313" key="5">
    <source>
        <dbReference type="EMBL" id="SDX26897.1"/>
    </source>
</evidence>
<gene>
    <name evidence="5" type="ORF">SAMN05421504_102861</name>
</gene>
<evidence type="ECO:0000256" key="1">
    <source>
        <dbReference type="ARBA" id="ARBA00023125"/>
    </source>
</evidence>
<reference evidence="5 6" key="1">
    <citation type="submission" date="2016-10" db="EMBL/GenBank/DDBJ databases">
        <authorList>
            <person name="de Groot N.N."/>
        </authorList>
    </citation>
    <scope>NUCLEOTIDE SEQUENCE [LARGE SCALE GENOMIC DNA]</scope>
    <source>
        <strain evidence="5 6">CPCC 202699</strain>
    </source>
</reference>
<dbReference type="Gene3D" id="3.40.50.2300">
    <property type="match status" value="1"/>
</dbReference>
<evidence type="ECO:0000256" key="2">
    <source>
        <dbReference type="PROSITE-ProRule" id="PRU00169"/>
    </source>
</evidence>
<dbReference type="RefSeq" id="WP_091288692.1">
    <property type="nucleotide sequence ID" value="NZ_FNON01000002.1"/>
</dbReference>
<dbReference type="InterPro" id="IPR039420">
    <property type="entry name" value="WalR-like"/>
</dbReference>
<dbReference type="OrthoDB" id="3534994at2"/>
<dbReference type="GO" id="GO:0003677">
    <property type="term" value="F:DNA binding"/>
    <property type="evidence" value="ECO:0007669"/>
    <property type="project" value="UniProtKB-KW"/>
</dbReference>
<dbReference type="InterPro" id="IPR016032">
    <property type="entry name" value="Sig_transdc_resp-reg_C-effctor"/>
</dbReference>
<dbReference type="PROSITE" id="PS00622">
    <property type="entry name" value="HTH_LUXR_1"/>
    <property type="match status" value="1"/>
</dbReference>
<dbReference type="PANTHER" id="PTHR43214:SF43">
    <property type="entry name" value="TWO-COMPONENT RESPONSE REGULATOR"/>
    <property type="match status" value="1"/>
</dbReference>
<feature type="domain" description="HTH luxR-type" evidence="3">
    <location>
        <begin position="161"/>
        <end position="226"/>
    </location>
</feature>
<dbReference type="PANTHER" id="PTHR43214">
    <property type="entry name" value="TWO-COMPONENT RESPONSE REGULATOR"/>
    <property type="match status" value="1"/>
</dbReference>
<feature type="domain" description="Response regulatory" evidence="4">
    <location>
        <begin position="19"/>
        <end position="135"/>
    </location>
</feature>
<dbReference type="PRINTS" id="PR00038">
    <property type="entry name" value="HTHLUXR"/>
</dbReference>
<organism evidence="5 6">
    <name type="scientific">Amycolatopsis xylanica</name>
    <dbReference type="NCBI Taxonomy" id="589385"/>
    <lineage>
        <taxon>Bacteria</taxon>
        <taxon>Bacillati</taxon>
        <taxon>Actinomycetota</taxon>
        <taxon>Actinomycetes</taxon>
        <taxon>Pseudonocardiales</taxon>
        <taxon>Pseudonocardiaceae</taxon>
        <taxon>Amycolatopsis</taxon>
    </lineage>
</organism>
<dbReference type="SUPFAM" id="SSF46894">
    <property type="entry name" value="C-terminal effector domain of the bipartite response regulators"/>
    <property type="match status" value="1"/>
</dbReference>
<dbReference type="Proteomes" id="UP000199515">
    <property type="component" value="Unassembled WGS sequence"/>
</dbReference>
<dbReference type="InterPro" id="IPR001789">
    <property type="entry name" value="Sig_transdc_resp-reg_receiver"/>
</dbReference>
<dbReference type="InterPro" id="IPR000792">
    <property type="entry name" value="Tscrpt_reg_LuxR_C"/>
</dbReference>
<keyword evidence="1 5" id="KW-0238">DNA-binding</keyword>
<accession>A0A1H3AB02</accession>